<dbReference type="RefSeq" id="WP_316543653.1">
    <property type="nucleotide sequence ID" value="NZ_CP094473.1"/>
</dbReference>
<evidence type="ECO:0000259" key="1">
    <source>
        <dbReference type="Pfam" id="PF13280"/>
    </source>
</evidence>
<reference evidence="3 4" key="1">
    <citation type="submission" date="2023-10" db="EMBL/GenBank/DDBJ databases">
        <title>Host Genetic Regulation of Human Gut Microbial Structural Variation.</title>
        <authorList>
            <person name="Harmsen H.J.M."/>
        </authorList>
    </citation>
    <scope>NUCLEOTIDE SEQUENCE [LARGE SCALE GENOMIC DNA]</scope>
    <source>
        <strain evidence="3 4">HTF-F</strain>
    </source>
</reference>
<evidence type="ECO:0000259" key="2">
    <source>
        <dbReference type="Pfam" id="PF25583"/>
    </source>
</evidence>
<sequence>MTNSEILAVSKILLESRAFTKEEMSVILNKLVAGCVPLENIKLVSDLISNELFHYVELTHPAGIQDKLWEIGCDIQQHKLMQIHYQRQGADVASTVERIVEPVSILFSEYYFYLNAYITEEENGIYNRKYDYPAIFRIDRITDYKILEQTFSLPYATRFQEGEFRKRVQFMYPGRLQRIRLRYTGTSVEAVLDRLPTAKVISQDEKGSIIEAEVYGNGIVMWLLSQGNRIEVLEPQALRDEMKKILTEMLEQYKDDTEV</sequence>
<dbReference type="Pfam" id="PF25583">
    <property type="entry name" value="WCX"/>
    <property type="match status" value="1"/>
</dbReference>
<evidence type="ECO:0000313" key="4">
    <source>
        <dbReference type="Proteomes" id="UP001263246"/>
    </source>
</evidence>
<comment type="caution">
    <text evidence="3">The sequence shown here is derived from an EMBL/GenBank/DDBJ whole genome shotgun (WGS) entry which is preliminary data.</text>
</comment>
<accession>A0ABU3TXC8</accession>
<keyword evidence="4" id="KW-1185">Reference proteome</keyword>
<dbReference type="Pfam" id="PF13280">
    <property type="entry name" value="WYL"/>
    <property type="match status" value="1"/>
</dbReference>
<evidence type="ECO:0000313" key="3">
    <source>
        <dbReference type="EMBL" id="MDU8687958.1"/>
    </source>
</evidence>
<dbReference type="InterPro" id="IPR057727">
    <property type="entry name" value="WCX_dom"/>
</dbReference>
<name>A0ABU3TXC8_9FIRM</name>
<dbReference type="InterPro" id="IPR026881">
    <property type="entry name" value="WYL_dom"/>
</dbReference>
<organism evidence="3 4">
    <name type="scientific">Faecalibacterium wellingii</name>
    <dbReference type="NCBI Taxonomy" id="2929491"/>
    <lineage>
        <taxon>Bacteria</taxon>
        <taxon>Bacillati</taxon>
        <taxon>Bacillota</taxon>
        <taxon>Clostridia</taxon>
        <taxon>Eubacteriales</taxon>
        <taxon>Oscillospiraceae</taxon>
        <taxon>Faecalibacterium</taxon>
    </lineage>
</organism>
<proteinExistence type="predicted"/>
<dbReference type="InterPro" id="IPR051534">
    <property type="entry name" value="CBASS_pafABC_assoc_protein"/>
</dbReference>
<gene>
    <name evidence="3" type="ORF">RX402_04230</name>
</gene>
<dbReference type="EMBL" id="JAWHPR010000002">
    <property type="protein sequence ID" value="MDU8687958.1"/>
    <property type="molecule type" value="Genomic_DNA"/>
</dbReference>
<feature type="domain" description="WCX" evidence="2">
    <location>
        <begin position="177"/>
        <end position="250"/>
    </location>
</feature>
<dbReference type="PROSITE" id="PS52050">
    <property type="entry name" value="WYL"/>
    <property type="match status" value="1"/>
</dbReference>
<protein>
    <submittedName>
        <fullName evidence="3">WYL domain-containing protein</fullName>
    </submittedName>
</protein>
<dbReference type="PANTHER" id="PTHR34580">
    <property type="match status" value="1"/>
</dbReference>
<dbReference type="Proteomes" id="UP001263246">
    <property type="component" value="Unassembled WGS sequence"/>
</dbReference>
<feature type="domain" description="WYL" evidence="1">
    <location>
        <begin position="75"/>
        <end position="145"/>
    </location>
</feature>
<dbReference type="PANTHER" id="PTHR34580:SF1">
    <property type="entry name" value="PROTEIN PAFC"/>
    <property type="match status" value="1"/>
</dbReference>